<feature type="domain" description="RING-type" evidence="16">
    <location>
        <begin position="107"/>
        <end position="149"/>
    </location>
</feature>
<feature type="transmembrane region" description="Helical" evidence="15">
    <location>
        <begin position="24"/>
        <end position="46"/>
    </location>
</feature>
<sequence>MNTTFDSAEERPDAPVGGQTVGGFGYGLALTLAVLIVFMIMTFASYKCRRMQGRRATIDRLPTLVIAANDGSSVPRIGLDEGTLSSYPHYTYSQVKPHKGEMTALACSICLADYKDSDVLRLLPECGHLFHLKCVDPWLMLHPTCPICRNSPAQTPVPVAIER</sequence>
<evidence type="ECO:0000256" key="12">
    <source>
        <dbReference type="ARBA" id="ARBA00023136"/>
    </source>
</evidence>
<evidence type="ECO:0000256" key="13">
    <source>
        <dbReference type="ARBA" id="ARBA00024209"/>
    </source>
</evidence>
<dbReference type="PANTHER" id="PTHR46719">
    <property type="entry name" value="TRANSCRIPTION FACTOR C2H2 FAMILY-RELATED"/>
    <property type="match status" value="1"/>
</dbReference>
<keyword evidence="10" id="KW-0862">Zinc</keyword>
<keyword evidence="11 15" id="KW-1133">Transmembrane helix</keyword>
<evidence type="ECO:0000256" key="4">
    <source>
        <dbReference type="ARBA" id="ARBA00012483"/>
    </source>
</evidence>
<dbReference type="EMBL" id="JACGWN010000004">
    <property type="protein sequence ID" value="KAL0452094.1"/>
    <property type="molecule type" value="Genomic_DNA"/>
</dbReference>
<dbReference type="GO" id="GO:0008270">
    <property type="term" value="F:zinc ion binding"/>
    <property type="evidence" value="ECO:0007669"/>
    <property type="project" value="UniProtKB-KW"/>
</dbReference>
<evidence type="ECO:0000256" key="14">
    <source>
        <dbReference type="PROSITE-ProRule" id="PRU00175"/>
    </source>
</evidence>
<evidence type="ECO:0000256" key="2">
    <source>
        <dbReference type="ARBA" id="ARBA00004167"/>
    </source>
</evidence>
<evidence type="ECO:0000256" key="10">
    <source>
        <dbReference type="ARBA" id="ARBA00022833"/>
    </source>
</evidence>
<comment type="subcellular location">
    <subcellularLocation>
        <location evidence="2">Membrane</location>
        <topology evidence="2">Single-pass membrane protein</topology>
    </subcellularLocation>
</comment>
<evidence type="ECO:0000256" key="15">
    <source>
        <dbReference type="SAM" id="Phobius"/>
    </source>
</evidence>
<evidence type="ECO:0000256" key="9">
    <source>
        <dbReference type="ARBA" id="ARBA00022786"/>
    </source>
</evidence>
<keyword evidence="7" id="KW-0479">Metal-binding</keyword>
<evidence type="ECO:0000256" key="1">
    <source>
        <dbReference type="ARBA" id="ARBA00000900"/>
    </source>
</evidence>
<comment type="caution">
    <text evidence="17">The sequence shown here is derived from an EMBL/GenBank/DDBJ whole genome shotgun (WGS) entry which is preliminary data.</text>
</comment>
<dbReference type="InterPro" id="IPR013083">
    <property type="entry name" value="Znf_RING/FYVE/PHD"/>
</dbReference>
<name>A0AAW2XE94_9LAMI</name>
<evidence type="ECO:0000256" key="3">
    <source>
        <dbReference type="ARBA" id="ARBA00004906"/>
    </source>
</evidence>
<dbReference type="AlphaFoldDB" id="A0AAW2XE94"/>
<evidence type="ECO:0000256" key="6">
    <source>
        <dbReference type="ARBA" id="ARBA00022692"/>
    </source>
</evidence>
<organism evidence="17">
    <name type="scientific">Sesamum latifolium</name>
    <dbReference type="NCBI Taxonomy" id="2727402"/>
    <lineage>
        <taxon>Eukaryota</taxon>
        <taxon>Viridiplantae</taxon>
        <taxon>Streptophyta</taxon>
        <taxon>Embryophyta</taxon>
        <taxon>Tracheophyta</taxon>
        <taxon>Spermatophyta</taxon>
        <taxon>Magnoliopsida</taxon>
        <taxon>eudicotyledons</taxon>
        <taxon>Gunneridae</taxon>
        <taxon>Pentapetalae</taxon>
        <taxon>asterids</taxon>
        <taxon>lamiids</taxon>
        <taxon>Lamiales</taxon>
        <taxon>Pedaliaceae</taxon>
        <taxon>Sesamum</taxon>
    </lineage>
</organism>
<keyword evidence="5" id="KW-0808">Transferase</keyword>
<dbReference type="GO" id="GO:0016020">
    <property type="term" value="C:membrane"/>
    <property type="evidence" value="ECO:0007669"/>
    <property type="project" value="UniProtKB-SubCell"/>
</dbReference>
<dbReference type="InterPro" id="IPR001841">
    <property type="entry name" value="Znf_RING"/>
</dbReference>
<comment type="pathway">
    <text evidence="3">Protein modification; protein ubiquitination.</text>
</comment>
<comment type="catalytic activity">
    <reaction evidence="1">
        <text>S-ubiquitinyl-[E2 ubiquitin-conjugating enzyme]-L-cysteine + [acceptor protein]-L-lysine = [E2 ubiquitin-conjugating enzyme]-L-cysteine + N(6)-ubiquitinyl-[acceptor protein]-L-lysine.</text>
        <dbReference type="EC" id="2.3.2.27"/>
    </reaction>
</comment>
<dbReference type="Gene3D" id="3.30.40.10">
    <property type="entry name" value="Zinc/RING finger domain, C3HC4 (zinc finger)"/>
    <property type="match status" value="1"/>
</dbReference>
<dbReference type="GO" id="GO:0061630">
    <property type="term" value="F:ubiquitin protein ligase activity"/>
    <property type="evidence" value="ECO:0007669"/>
    <property type="project" value="UniProtKB-EC"/>
</dbReference>
<evidence type="ECO:0000256" key="11">
    <source>
        <dbReference type="ARBA" id="ARBA00022989"/>
    </source>
</evidence>
<evidence type="ECO:0000256" key="8">
    <source>
        <dbReference type="ARBA" id="ARBA00022771"/>
    </source>
</evidence>
<comment type="similarity">
    <text evidence="13">Belongs to the RING-type zinc finger family. ATL subfamily.</text>
</comment>
<gene>
    <name evidence="17" type="ORF">Slati_1187500</name>
</gene>
<dbReference type="SUPFAM" id="SSF57850">
    <property type="entry name" value="RING/U-box"/>
    <property type="match status" value="1"/>
</dbReference>
<dbReference type="EC" id="2.3.2.27" evidence="4"/>
<proteinExistence type="inferred from homology"/>
<dbReference type="PANTHER" id="PTHR46719:SF7">
    <property type="entry name" value="RING-H2 FINGER PROTEIN ATL71-RELATED"/>
    <property type="match status" value="1"/>
</dbReference>
<dbReference type="Pfam" id="PF13639">
    <property type="entry name" value="zf-RING_2"/>
    <property type="match status" value="1"/>
</dbReference>
<dbReference type="InterPro" id="IPR045899">
    <property type="entry name" value="ATL71-like"/>
</dbReference>
<reference evidence="17" key="2">
    <citation type="journal article" date="2024" name="Plant">
        <title>Genomic evolution and insights into agronomic trait innovations of Sesamum species.</title>
        <authorList>
            <person name="Miao H."/>
            <person name="Wang L."/>
            <person name="Qu L."/>
            <person name="Liu H."/>
            <person name="Sun Y."/>
            <person name="Le M."/>
            <person name="Wang Q."/>
            <person name="Wei S."/>
            <person name="Zheng Y."/>
            <person name="Lin W."/>
            <person name="Duan Y."/>
            <person name="Cao H."/>
            <person name="Xiong S."/>
            <person name="Wang X."/>
            <person name="Wei L."/>
            <person name="Li C."/>
            <person name="Ma Q."/>
            <person name="Ju M."/>
            <person name="Zhao R."/>
            <person name="Li G."/>
            <person name="Mu C."/>
            <person name="Tian Q."/>
            <person name="Mei H."/>
            <person name="Zhang T."/>
            <person name="Gao T."/>
            <person name="Zhang H."/>
        </authorList>
    </citation>
    <scope>NUCLEOTIDE SEQUENCE</scope>
    <source>
        <strain evidence="17">KEN1</strain>
    </source>
</reference>
<keyword evidence="6 15" id="KW-0812">Transmembrane</keyword>
<evidence type="ECO:0000313" key="17">
    <source>
        <dbReference type="EMBL" id="KAL0452094.1"/>
    </source>
</evidence>
<dbReference type="CDD" id="cd16454">
    <property type="entry name" value="RING-H2_PA-TM-RING"/>
    <property type="match status" value="1"/>
</dbReference>
<dbReference type="SMART" id="SM00184">
    <property type="entry name" value="RING"/>
    <property type="match status" value="1"/>
</dbReference>
<evidence type="ECO:0000259" key="16">
    <source>
        <dbReference type="PROSITE" id="PS50089"/>
    </source>
</evidence>
<reference evidence="17" key="1">
    <citation type="submission" date="2020-06" db="EMBL/GenBank/DDBJ databases">
        <authorList>
            <person name="Li T."/>
            <person name="Hu X."/>
            <person name="Zhang T."/>
            <person name="Song X."/>
            <person name="Zhang H."/>
            <person name="Dai N."/>
            <person name="Sheng W."/>
            <person name="Hou X."/>
            <person name="Wei L."/>
        </authorList>
    </citation>
    <scope>NUCLEOTIDE SEQUENCE</scope>
    <source>
        <strain evidence="17">KEN1</strain>
        <tissue evidence="17">Leaf</tissue>
    </source>
</reference>
<dbReference type="FunFam" id="3.30.40.10:FF:000187">
    <property type="entry name" value="E3 ubiquitin-protein ligase ATL6"/>
    <property type="match status" value="1"/>
</dbReference>
<keyword evidence="8 14" id="KW-0863">Zinc-finger</keyword>
<keyword evidence="12 15" id="KW-0472">Membrane</keyword>
<dbReference type="PROSITE" id="PS50089">
    <property type="entry name" value="ZF_RING_2"/>
    <property type="match status" value="1"/>
</dbReference>
<accession>A0AAW2XE94</accession>
<evidence type="ECO:0000256" key="7">
    <source>
        <dbReference type="ARBA" id="ARBA00022723"/>
    </source>
</evidence>
<evidence type="ECO:0000256" key="5">
    <source>
        <dbReference type="ARBA" id="ARBA00022679"/>
    </source>
</evidence>
<protein>
    <recommendedName>
        <fullName evidence="4">RING-type E3 ubiquitin transferase</fullName>
        <ecNumber evidence="4">2.3.2.27</ecNumber>
    </recommendedName>
</protein>
<keyword evidence="9" id="KW-0833">Ubl conjugation pathway</keyword>